<proteinExistence type="predicted"/>
<gene>
    <name evidence="1" type="ORF">LOY88_001113</name>
</gene>
<sequence>MGEDKVLQGSADKQGKKENGKKPTLIGLSQRSSGVVQTIMPKISAAVAERTRLDNPNIDLSTAENWLLREELIEICKNGVVEGLAPKVGIFRNHFSYPNGFSGDPELIEAIASFFNKFFNPIIPVEASHIATAPGAASCLEALLFTICDPGDGVLVPGPYWNGFDFQFRVRPFVKPILVNTESFDNTLSADLLPALEAALKQADCPVRALVLTNPHNPFSQCYPRSVLEACLRFCEEQNIHYISDEVYAMSTFNISTSNPLPTFVSALSLDAERIGCAAQRIHTIWSISKDFGSSGIRLGCTISQANPEIIVGLSLASNTQTSSLAAIFTKSLLTSPQLSDLIQLNRDRLSSSYATVASWLKLNSIKWIPANAGVYVFAKLCKDATTWEDEACMIQKCKEGGVLLSAGKNYHGVESEKGWARITFAVQPEVLQAGLSKISKVLGKFPPQVEKFPNTKAE</sequence>
<organism evidence="1">
    <name type="scientific">Ophidiomyces ophidiicola</name>
    <dbReference type="NCBI Taxonomy" id="1387563"/>
    <lineage>
        <taxon>Eukaryota</taxon>
        <taxon>Fungi</taxon>
        <taxon>Dikarya</taxon>
        <taxon>Ascomycota</taxon>
        <taxon>Pezizomycotina</taxon>
        <taxon>Eurotiomycetes</taxon>
        <taxon>Eurotiomycetidae</taxon>
        <taxon>Onygenales</taxon>
        <taxon>Onygenaceae</taxon>
        <taxon>Ophidiomyces</taxon>
    </lineage>
</organism>
<accession>A0ACB8V3A8</accession>
<reference evidence="1" key="1">
    <citation type="journal article" date="2022" name="bioRxiv">
        <title>Population genetic analysis of Ophidiomyces ophidiicola, the causative agent of snake fungal disease, indicates recent introductions to the USA.</title>
        <authorList>
            <person name="Ladner J.T."/>
            <person name="Palmer J.M."/>
            <person name="Ettinger C.L."/>
            <person name="Stajich J.E."/>
            <person name="Farrell T.M."/>
            <person name="Glorioso B.M."/>
            <person name="Lawson B."/>
            <person name="Price S.J."/>
            <person name="Stengle A.G."/>
            <person name="Grear D.A."/>
            <person name="Lorch J.M."/>
        </authorList>
    </citation>
    <scope>NUCLEOTIDE SEQUENCE</scope>
    <source>
        <strain evidence="1">NWHC 24266-5</strain>
    </source>
</reference>
<protein>
    <submittedName>
        <fullName evidence="1">Uncharacterized protein</fullName>
    </submittedName>
</protein>
<dbReference type="EMBL" id="JALBCA010000011">
    <property type="protein sequence ID" value="KAI2391589.1"/>
    <property type="molecule type" value="Genomic_DNA"/>
</dbReference>
<evidence type="ECO:0000313" key="1">
    <source>
        <dbReference type="EMBL" id="KAI2391589.1"/>
    </source>
</evidence>
<comment type="caution">
    <text evidence="1">The sequence shown here is derived from an EMBL/GenBank/DDBJ whole genome shotgun (WGS) entry which is preliminary data.</text>
</comment>
<name>A0ACB8V3A8_9EURO</name>